<dbReference type="PROSITE" id="PS50850">
    <property type="entry name" value="MFS"/>
    <property type="match status" value="1"/>
</dbReference>
<comment type="subcellular location">
    <subcellularLocation>
        <location evidence="1">Cell membrane</location>
        <topology evidence="1">Multi-pass membrane protein</topology>
    </subcellularLocation>
</comment>
<dbReference type="AlphaFoldDB" id="A0A5P2XDJ3"/>
<feature type="transmembrane region" description="Helical" evidence="5">
    <location>
        <begin position="131"/>
        <end position="152"/>
    </location>
</feature>
<dbReference type="PANTHER" id="PTHR23514:SF13">
    <property type="entry name" value="INNER MEMBRANE PROTEIN YBJJ"/>
    <property type="match status" value="1"/>
</dbReference>
<evidence type="ECO:0000313" key="7">
    <source>
        <dbReference type="EMBL" id="MBB5108047.1"/>
    </source>
</evidence>
<feature type="transmembrane region" description="Helical" evidence="5">
    <location>
        <begin position="307"/>
        <end position="332"/>
    </location>
</feature>
<feature type="transmembrane region" description="Helical" evidence="5">
    <location>
        <begin position="281"/>
        <end position="301"/>
    </location>
</feature>
<dbReference type="InterPro" id="IPR036259">
    <property type="entry name" value="MFS_trans_sf"/>
</dbReference>
<dbReference type="RefSeq" id="WP_150512408.1">
    <property type="nucleotide sequence ID" value="NZ_BMSQ01000008.1"/>
</dbReference>
<dbReference type="Pfam" id="PF07690">
    <property type="entry name" value="MFS_1"/>
    <property type="match status" value="1"/>
</dbReference>
<evidence type="ECO:0000256" key="3">
    <source>
        <dbReference type="ARBA" id="ARBA00022989"/>
    </source>
</evidence>
<dbReference type="InterPro" id="IPR020846">
    <property type="entry name" value="MFS_dom"/>
</dbReference>
<evidence type="ECO:0000313" key="10">
    <source>
        <dbReference type="Proteomes" id="UP000549009"/>
    </source>
</evidence>
<keyword evidence="3 5" id="KW-1133">Transmembrane helix</keyword>
<dbReference type="EMBL" id="CP023690">
    <property type="protein sequence ID" value="QEV61389.1"/>
    <property type="molecule type" value="Genomic_DNA"/>
</dbReference>
<keyword evidence="2 5" id="KW-0812">Transmembrane</keyword>
<evidence type="ECO:0000256" key="4">
    <source>
        <dbReference type="ARBA" id="ARBA00023136"/>
    </source>
</evidence>
<feature type="transmembrane region" description="Helical" evidence="5">
    <location>
        <begin position="98"/>
        <end position="119"/>
    </location>
</feature>
<dbReference type="PANTHER" id="PTHR23514">
    <property type="entry name" value="BYPASS OF STOP CODON PROTEIN 6"/>
    <property type="match status" value="1"/>
</dbReference>
<dbReference type="GO" id="GO:0005886">
    <property type="term" value="C:plasma membrane"/>
    <property type="evidence" value="ECO:0007669"/>
    <property type="project" value="UniProtKB-SubCell"/>
</dbReference>
<feature type="transmembrane region" description="Helical" evidence="5">
    <location>
        <begin position="12"/>
        <end position="30"/>
    </location>
</feature>
<reference evidence="7 10" key="2">
    <citation type="submission" date="2020-08" db="EMBL/GenBank/DDBJ databases">
        <title>Genomic Encyclopedia of Type Strains, Phase III (KMG-III): the genomes of soil and plant-associated and newly described type strains.</title>
        <authorList>
            <person name="Whitman W."/>
        </authorList>
    </citation>
    <scope>NUCLEOTIDE SEQUENCE [LARGE SCALE GENOMIC DNA]</scope>
    <source>
        <strain evidence="7 10">CECT 3146</strain>
    </source>
</reference>
<protein>
    <submittedName>
        <fullName evidence="7">MFS family permease</fullName>
    </submittedName>
    <submittedName>
        <fullName evidence="8">MFS transporter</fullName>
    </submittedName>
</protein>
<feature type="transmembrane region" description="Helical" evidence="5">
    <location>
        <begin position="371"/>
        <end position="389"/>
    </location>
</feature>
<dbReference type="KEGG" id="sspb:CP982_24005"/>
<dbReference type="FunFam" id="1.20.1250.20:FF:000852">
    <property type="entry name" value="Predicted arabinose efflux permease, MFS family"/>
    <property type="match status" value="1"/>
</dbReference>
<dbReference type="EMBL" id="JACHJD010000017">
    <property type="protein sequence ID" value="MBB5108047.1"/>
    <property type="molecule type" value="Genomic_DNA"/>
</dbReference>
<sequence>MTETLRRGRASLAFGFLVQGVAFALLVTRIPALQDQYGISDGLLPVFLAGVPVLAGAGSVGAERLVRRVRPSRVMRWSQPAALLALLGAGAGDAMWEIAVALAAFGVAVGALDASMNMLGVSLQRTYGRSIMLGFHAAYSLGGIVGASLAWAGAHWDLSLFVLYLPVVVVLLPAAFLGSRWYVDDVRGRGDVGAEGRQEGQDGRGGGGEGADGVVVFRTLLPLCLVMAFAYIGDSTVSNWGAKYLQDVLGSSEQLSTVPYNVYMVMTLVGRGVGDLGVRRFGAVAVVRGGAVVAAVGFGVVAVAPGAWVGIGGFTLLGLGLCVIVPQTFAAAGRLFPGASDVAVARLNIFNYVGFLVGSPLVGALGDVWNYRGAMVVPLVLVLVILRYARSFAPGPDRYGDGHERARTADVGRSGNGL</sequence>
<proteinExistence type="predicted"/>
<name>A0A5P2XDJ3_STRST</name>
<evidence type="ECO:0000256" key="5">
    <source>
        <dbReference type="SAM" id="Phobius"/>
    </source>
</evidence>
<dbReference type="InterPro" id="IPR051788">
    <property type="entry name" value="MFS_Transporter"/>
</dbReference>
<dbReference type="OrthoDB" id="3864150at2"/>
<dbReference type="Proteomes" id="UP000549009">
    <property type="component" value="Unassembled WGS sequence"/>
</dbReference>
<feature type="transmembrane region" description="Helical" evidence="5">
    <location>
        <begin position="158"/>
        <end position="179"/>
    </location>
</feature>
<evidence type="ECO:0000259" key="6">
    <source>
        <dbReference type="PROSITE" id="PS50850"/>
    </source>
</evidence>
<dbReference type="Gene3D" id="1.20.1250.20">
    <property type="entry name" value="MFS general substrate transporter like domains"/>
    <property type="match status" value="2"/>
</dbReference>
<gene>
    <name evidence="8" type="ORF">CP982_24005</name>
    <name evidence="7" type="ORF">FHS40_007168</name>
</gene>
<feature type="transmembrane region" description="Helical" evidence="5">
    <location>
        <begin position="42"/>
        <end position="62"/>
    </location>
</feature>
<keyword evidence="10" id="KW-1185">Reference proteome</keyword>
<dbReference type="InterPro" id="IPR011701">
    <property type="entry name" value="MFS"/>
</dbReference>
<keyword evidence="4 5" id="KW-0472">Membrane</keyword>
<dbReference type="GO" id="GO:0022857">
    <property type="term" value="F:transmembrane transporter activity"/>
    <property type="evidence" value="ECO:0007669"/>
    <property type="project" value="InterPro"/>
</dbReference>
<dbReference type="Proteomes" id="UP000326505">
    <property type="component" value="Chromosome"/>
</dbReference>
<evidence type="ECO:0000256" key="1">
    <source>
        <dbReference type="ARBA" id="ARBA00004651"/>
    </source>
</evidence>
<feature type="transmembrane region" description="Helical" evidence="5">
    <location>
        <begin position="344"/>
        <end position="365"/>
    </location>
</feature>
<reference evidence="8 9" key="1">
    <citation type="submission" date="2017-09" db="EMBL/GenBank/DDBJ databases">
        <authorList>
            <person name="Lee N."/>
            <person name="Cho B.-K."/>
        </authorList>
    </citation>
    <scope>NUCLEOTIDE SEQUENCE [LARGE SCALE GENOMIC DNA]</scope>
    <source>
        <strain evidence="8 9">ATCC 27465</strain>
    </source>
</reference>
<accession>A0A5P2XDJ3</accession>
<evidence type="ECO:0000256" key="2">
    <source>
        <dbReference type="ARBA" id="ARBA00022692"/>
    </source>
</evidence>
<feature type="domain" description="Major facilitator superfamily (MFS) profile" evidence="6">
    <location>
        <begin position="220"/>
        <end position="418"/>
    </location>
</feature>
<organism evidence="8 9">
    <name type="scientific">Streptomyces spectabilis</name>
    <dbReference type="NCBI Taxonomy" id="68270"/>
    <lineage>
        <taxon>Bacteria</taxon>
        <taxon>Bacillati</taxon>
        <taxon>Actinomycetota</taxon>
        <taxon>Actinomycetes</taxon>
        <taxon>Kitasatosporales</taxon>
        <taxon>Streptomycetaceae</taxon>
        <taxon>Streptomyces</taxon>
    </lineage>
</organism>
<evidence type="ECO:0000313" key="9">
    <source>
        <dbReference type="Proteomes" id="UP000326505"/>
    </source>
</evidence>
<evidence type="ECO:0000313" key="8">
    <source>
        <dbReference type="EMBL" id="QEV61389.1"/>
    </source>
</evidence>
<dbReference type="CDD" id="cd17393">
    <property type="entry name" value="MFS_MosC_like"/>
    <property type="match status" value="1"/>
</dbReference>
<dbReference type="SUPFAM" id="SSF103473">
    <property type="entry name" value="MFS general substrate transporter"/>
    <property type="match status" value="1"/>
</dbReference>